<name>A0A2B6VHE3_9BACI</name>
<organism evidence="1 2">
    <name type="scientific">Bacillus wiedmannii</name>
    <dbReference type="NCBI Taxonomy" id="1890302"/>
    <lineage>
        <taxon>Bacteria</taxon>
        <taxon>Bacillati</taxon>
        <taxon>Bacillota</taxon>
        <taxon>Bacilli</taxon>
        <taxon>Bacillales</taxon>
        <taxon>Bacillaceae</taxon>
        <taxon>Bacillus</taxon>
        <taxon>Bacillus cereus group</taxon>
    </lineage>
</organism>
<gene>
    <name evidence="1" type="ORF">COM27_19470</name>
</gene>
<comment type="caution">
    <text evidence="1">The sequence shown here is derived from an EMBL/GenBank/DDBJ whole genome shotgun (WGS) entry which is preliminary data.</text>
</comment>
<dbReference type="EMBL" id="NVIY01000035">
    <property type="protein sequence ID" value="PGD32578.1"/>
    <property type="molecule type" value="Genomic_DNA"/>
</dbReference>
<dbReference type="Proteomes" id="UP000223472">
    <property type="component" value="Unassembled WGS sequence"/>
</dbReference>
<dbReference type="AlphaFoldDB" id="A0A2B6VHE3"/>
<evidence type="ECO:0000313" key="2">
    <source>
        <dbReference type="Proteomes" id="UP000223472"/>
    </source>
</evidence>
<evidence type="ECO:0000313" key="1">
    <source>
        <dbReference type="EMBL" id="PGD32578.1"/>
    </source>
</evidence>
<dbReference type="PROSITE" id="PS51257">
    <property type="entry name" value="PROKAR_LIPOPROTEIN"/>
    <property type="match status" value="1"/>
</dbReference>
<sequence length="61" mass="7468">MKCTNNNQIFYECIFNIVCFTCFFGACHVKECIDDYFMKVIAHLYIFRRIFLLKKDKERNK</sequence>
<reference evidence="1 2" key="1">
    <citation type="submission" date="2017-09" db="EMBL/GenBank/DDBJ databases">
        <title>Large-scale bioinformatics analysis of Bacillus genomes uncovers conserved roles of natural products in bacterial physiology.</title>
        <authorList>
            <consortium name="Agbiome Team Llc"/>
            <person name="Bleich R.M."/>
            <person name="Grubbs K.J."/>
            <person name="Santa Maria K.C."/>
            <person name="Allen S.E."/>
            <person name="Farag S."/>
            <person name="Shank E.A."/>
            <person name="Bowers A."/>
        </authorList>
    </citation>
    <scope>NUCLEOTIDE SEQUENCE [LARGE SCALE GENOMIC DNA]</scope>
    <source>
        <strain evidence="1 2">AFS065610</strain>
    </source>
</reference>
<accession>A0A2B6VHE3</accession>
<proteinExistence type="predicted"/>
<protein>
    <submittedName>
        <fullName evidence="1">Uncharacterized protein</fullName>
    </submittedName>
</protein>